<protein>
    <submittedName>
        <fullName evidence="1">Uncharacterized protein</fullName>
    </submittedName>
</protein>
<organism evidence="1 2">
    <name type="scientific">Virgibacillus profundi</name>
    <dbReference type="NCBI Taxonomy" id="2024555"/>
    <lineage>
        <taxon>Bacteria</taxon>
        <taxon>Bacillati</taxon>
        <taxon>Bacillota</taxon>
        <taxon>Bacilli</taxon>
        <taxon>Bacillales</taxon>
        <taxon>Bacillaceae</taxon>
        <taxon>Virgibacillus</taxon>
    </lineage>
</organism>
<proteinExistence type="predicted"/>
<reference evidence="1 2" key="1">
    <citation type="submission" date="2017-08" db="EMBL/GenBank/DDBJ databases">
        <title>Virgibacillus indicus sp. nov. and Virgibacillus profoundi sp. nov, two moderately halophilic bacteria isolated from marine sediment by using the Microfluidic Streak Plate.</title>
        <authorList>
            <person name="Xu B."/>
            <person name="Hu B."/>
            <person name="Wang J."/>
            <person name="Zhu Y."/>
            <person name="Huang L."/>
            <person name="Du W."/>
            <person name="Huang Y."/>
        </authorList>
    </citation>
    <scope>NUCLEOTIDE SEQUENCE [LARGE SCALE GENOMIC DNA]</scope>
    <source>
        <strain evidence="1 2">IO3-P3-H5</strain>
    </source>
</reference>
<dbReference type="AlphaFoldDB" id="A0A2A2IEP2"/>
<name>A0A2A2IEP2_9BACI</name>
<dbReference type="EMBL" id="NPOA01000004">
    <property type="protein sequence ID" value="PAV30199.1"/>
    <property type="molecule type" value="Genomic_DNA"/>
</dbReference>
<dbReference type="RefSeq" id="WP_095654801.1">
    <property type="nucleotide sequence ID" value="NZ_NPOA01000004.1"/>
</dbReference>
<gene>
    <name evidence="1" type="ORF">CIL05_06960</name>
</gene>
<keyword evidence="2" id="KW-1185">Reference proteome</keyword>
<dbReference type="Proteomes" id="UP000218887">
    <property type="component" value="Unassembled WGS sequence"/>
</dbReference>
<accession>A0A2A2IEP2</accession>
<evidence type="ECO:0000313" key="2">
    <source>
        <dbReference type="Proteomes" id="UP000218887"/>
    </source>
</evidence>
<comment type="caution">
    <text evidence="1">The sequence shown here is derived from an EMBL/GenBank/DDBJ whole genome shotgun (WGS) entry which is preliminary data.</text>
</comment>
<sequence length="76" mass="9367">MNRLINLFNNRKDHYDALEVTPTMQELFMLGETINQNYKEAYDDYFKHYHKQIGNNKQPYTIYLWLDIKEGLTFEW</sequence>
<evidence type="ECO:0000313" key="1">
    <source>
        <dbReference type="EMBL" id="PAV30199.1"/>
    </source>
</evidence>